<evidence type="ECO:0000313" key="2">
    <source>
        <dbReference type="Proteomes" id="UP000250235"/>
    </source>
</evidence>
<sequence length="157" mass="17327">MVQGQSSSSSSSSEAQNGAGGPYLVILCERCGGKHRNAQCSGVQGYYNHCGQQGHYARYVGPEYKYRCDRHSFLMLEAGRAEFPQSFPGPQHAHVYTLTEDQAREAPGNVIAVTCSIYDHAAHVLFDTATSHYVDEYDLVITPFYETISVSMSCFII</sequence>
<protein>
    <submittedName>
        <fullName evidence="1">Uncharacterized protein</fullName>
    </submittedName>
</protein>
<gene>
    <name evidence="1" type="ORF">F511_10683</name>
</gene>
<dbReference type="AlphaFoldDB" id="A0A2Z7CH72"/>
<evidence type="ECO:0000313" key="1">
    <source>
        <dbReference type="EMBL" id="KZV45993.1"/>
    </source>
</evidence>
<accession>A0A2Z7CH72</accession>
<dbReference type="Proteomes" id="UP000250235">
    <property type="component" value="Unassembled WGS sequence"/>
</dbReference>
<organism evidence="1 2">
    <name type="scientific">Dorcoceras hygrometricum</name>
    <dbReference type="NCBI Taxonomy" id="472368"/>
    <lineage>
        <taxon>Eukaryota</taxon>
        <taxon>Viridiplantae</taxon>
        <taxon>Streptophyta</taxon>
        <taxon>Embryophyta</taxon>
        <taxon>Tracheophyta</taxon>
        <taxon>Spermatophyta</taxon>
        <taxon>Magnoliopsida</taxon>
        <taxon>eudicotyledons</taxon>
        <taxon>Gunneridae</taxon>
        <taxon>Pentapetalae</taxon>
        <taxon>asterids</taxon>
        <taxon>lamiids</taxon>
        <taxon>Lamiales</taxon>
        <taxon>Gesneriaceae</taxon>
        <taxon>Didymocarpoideae</taxon>
        <taxon>Trichosporeae</taxon>
        <taxon>Loxocarpinae</taxon>
        <taxon>Dorcoceras</taxon>
    </lineage>
</organism>
<reference evidence="1 2" key="1">
    <citation type="journal article" date="2015" name="Proc. Natl. Acad. Sci. U.S.A.">
        <title>The resurrection genome of Boea hygrometrica: A blueprint for survival of dehydration.</title>
        <authorList>
            <person name="Xiao L."/>
            <person name="Yang G."/>
            <person name="Zhang L."/>
            <person name="Yang X."/>
            <person name="Zhao S."/>
            <person name="Ji Z."/>
            <person name="Zhou Q."/>
            <person name="Hu M."/>
            <person name="Wang Y."/>
            <person name="Chen M."/>
            <person name="Xu Y."/>
            <person name="Jin H."/>
            <person name="Xiao X."/>
            <person name="Hu G."/>
            <person name="Bao F."/>
            <person name="Hu Y."/>
            <person name="Wan P."/>
            <person name="Li L."/>
            <person name="Deng X."/>
            <person name="Kuang T."/>
            <person name="Xiang C."/>
            <person name="Zhu J.K."/>
            <person name="Oliver M.J."/>
            <person name="He Y."/>
        </authorList>
    </citation>
    <scope>NUCLEOTIDE SEQUENCE [LARGE SCALE GENOMIC DNA]</scope>
    <source>
        <strain evidence="2">cv. XS01</strain>
    </source>
</reference>
<dbReference type="OrthoDB" id="1751882at2759"/>
<proteinExistence type="predicted"/>
<name>A0A2Z7CH72_9LAMI</name>
<keyword evidence="2" id="KW-1185">Reference proteome</keyword>
<dbReference type="EMBL" id="KQ995736">
    <property type="protein sequence ID" value="KZV45993.1"/>
    <property type="molecule type" value="Genomic_DNA"/>
</dbReference>